<protein>
    <submittedName>
        <fullName evidence="6">Glyoxylase, beta-lactamase superfamily II</fullName>
    </submittedName>
</protein>
<dbReference type="SUPFAM" id="SSF56281">
    <property type="entry name" value="Metallo-hydrolase/oxidoreductase"/>
    <property type="match status" value="1"/>
</dbReference>
<evidence type="ECO:0000313" key="6">
    <source>
        <dbReference type="EMBL" id="SFB71879.1"/>
    </source>
</evidence>
<keyword evidence="3" id="KW-0378">Hydrolase</keyword>
<dbReference type="SMART" id="SM00849">
    <property type="entry name" value="Lactamase_B"/>
    <property type="match status" value="1"/>
</dbReference>
<dbReference type="AlphaFoldDB" id="A0A1I1DA35"/>
<accession>A0A1I1DA35</accession>
<dbReference type="InterPro" id="IPR001279">
    <property type="entry name" value="Metallo-B-lactamas"/>
</dbReference>
<reference evidence="7" key="1">
    <citation type="submission" date="2016-10" db="EMBL/GenBank/DDBJ databases">
        <authorList>
            <person name="Varghese N."/>
            <person name="Submissions S."/>
        </authorList>
    </citation>
    <scope>NUCLEOTIDE SEQUENCE [LARGE SCALE GENOMIC DNA]</scope>
    <source>
        <strain evidence="7">ATCC 43811</strain>
    </source>
</reference>
<keyword evidence="2" id="KW-0479">Metal-binding</keyword>
<dbReference type="CDD" id="cd06262">
    <property type="entry name" value="metallo-hydrolase-like_MBL-fold"/>
    <property type="match status" value="1"/>
</dbReference>
<evidence type="ECO:0000256" key="1">
    <source>
        <dbReference type="ARBA" id="ARBA00001947"/>
    </source>
</evidence>
<feature type="domain" description="Metallo-beta-lactamase" evidence="5">
    <location>
        <begin position="11"/>
        <end position="189"/>
    </location>
</feature>
<keyword evidence="4" id="KW-0862">Zinc</keyword>
<dbReference type="STRING" id="34097.SAMN02745150_00457"/>
<dbReference type="EMBL" id="FOKY01000001">
    <property type="protein sequence ID" value="SFB71879.1"/>
    <property type="molecule type" value="Genomic_DNA"/>
</dbReference>
<evidence type="ECO:0000256" key="2">
    <source>
        <dbReference type="ARBA" id="ARBA00022723"/>
    </source>
</evidence>
<evidence type="ECO:0000256" key="4">
    <source>
        <dbReference type="ARBA" id="ARBA00022833"/>
    </source>
</evidence>
<dbReference type="PANTHER" id="PTHR46233">
    <property type="entry name" value="HYDROXYACYLGLUTATHIONE HYDROLASE GLOC"/>
    <property type="match status" value="1"/>
</dbReference>
<dbReference type="InterPro" id="IPR036866">
    <property type="entry name" value="RibonucZ/Hydroxyglut_hydro"/>
</dbReference>
<dbReference type="Gene3D" id="3.60.15.10">
    <property type="entry name" value="Ribonuclease Z/Hydroxyacylglutathione hydrolase-like"/>
    <property type="match status" value="1"/>
</dbReference>
<sequence length="204" mass="22777">MIYKHQNGNFSENTWIFVNDNTNEAIIVDPGSDMLQVFKILNGKNVTDIFITHGHIDHILGLAETKNKYPNARIVAHELANETLPDPHKNLSYLWGYPITAPKPDYTFSKQGTQIEAAGQKWNLFHTPGHAYDHAVFLGEDGTLFGGDVLFQDGGIGRVDFEGSSPSDMSESLKFVLNFDPKTVVHPGHGDTFLIEDAKPFFNF</sequence>
<evidence type="ECO:0000259" key="5">
    <source>
        <dbReference type="SMART" id="SM00849"/>
    </source>
</evidence>
<dbReference type="GO" id="GO:0016787">
    <property type="term" value="F:hydrolase activity"/>
    <property type="evidence" value="ECO:0007669"/>
    <property type="project" value="UniProtKB-KW"/>
</dbReference>
<dbReference type="GO" id="GO:0046872">
    <property type="term" value="F:metal ion binding"/>
    <property type="evidence" value="ECO:0007669"/>
    <property type="project" value="UniProtKB-KW"/>
</dbReference>
<dbReference type="OrthoDB" id="9802248at2"/>
<keyword evidence="7" id="KW-1185">Reference proteome</keyword>
<evidence type="ECO:0000256" key="3">
    <source>
        <dbReference type="ARBA" id="ARBA00022801"/>
    </source>
</evidence>
<gene>
    <name evidence="6" type="ORF">SAMN02745150_00457</name>
</gene>
<dbReference type="PANTHER" id="PTHR46233:SF3">
    <property type="entry name" value="HYDROXYACYLGLUTATHIONE HYDROLASE GLOC"/>
    <property type="match status" value="1"/>
</dbReference>
<evidence type="ECO:0000313" key="7">
    <source>
        <dbReference type="Proteomes" id="UP000240042"/>
    </source>
</evidence>
<organism evidence="6 7">
    <name type="scientific">Brevinema andersonii</name>
    <dbReference type="NCBI Taxonomy" id="34097"/>
    <lineage>
        <taxon>Bacteria</taxon>
        <taxon>Pseudomonadati</taxon>
        <taxon>Spirochaetota</taxon>
        <taxon>Spirochaetia</taxon>
        <taxon>Brevinematales</taxon>
        <taxon>Brevinemataceae</taxon>
        <taxon>Brevinema</taxon>
    </lineage>
</organism>
<comment type="cofactor">
    <cofactor evidence="1">
        <name>Zn(2+)</name>
        <dbReference type="ChEBI" id="CHEBI:29105"/>
    </cofactor>
</comment>
<dbReference type="Proteomes" id="UP000240042">
    <property type="component" value="Unassembled WGS sequence"/>
</dbReference>
<dbReference type="RefSeq" id="WP_159428137.1">
    <property type="nucleotide sequence ID" value="NZ_FOKY01000001.1"/>
</dbReference>
<name>A0A1I1DA35_BREAD</name>
<dbReference type="Pfam" id="PF00753">
    <property type="entry name" value="Lactamase_B"/>
    <property type="match status" value="1"/>
</dbReference>
<proteinExistence type="predicted"/>
<dbReference type="InterPro" id="IPR051453">
    <property type="entry name" value="MBL_Glyoxalase_II"/>
</dbReference>